<accession>A0A117M743</accession>
<dbReference type="EMBL" id="DQBS01000189">
    <property type="protein sequence ID" value="HCO70586.1"/>
    <property type="molecule type" value="Genomic_DNA"/>
</dbReference>
<reference evidence="3" key="2">
    <citation type="journal article" date="2015" name="MBio">
        <title>Genome-Resolved Metagenomic Analysis Reveals Roles for Candidate Phyla and Other Microbial Community Members in Biogeochemical Transformations in Oil Reservoirs.</title>
        <authorList>
            <person name="Hu P."/>
            <person name="Tom L."/>
            <person name="Singh A."/>
            <person name="Thomas B.C."/>
            <person name="Baker B.J."/>
            <person name="Piceno Y.M."/>
            <person name="Andersen G.L."/>
            <person name="Banfield J.F."/>
        </authorList>
    </citation>
    <scope>NUCLEOTIDE SEQUENCE [LARGE SCALE GENOMIC DNA]</scope>
</reference>
<dbReference type="AlphaFoldDB" id="A0A117M743"/>
<reference evidence="1 4" key="3">
    <citation type="journal article" date="2018" name="Nat. Biotechnol.">
        <title>A standardized bacterial taxonomy based on genome phylogeny substantially revises the tree of life.</title>
        <authorList>
            <person name="Parks D.H."/>
            <person name="Chuvochina M."/>
            <person name="Waite D.W."/>
            <person name="Rinke C."/>
            <person name="Skarshewski A."/>
            <person name="Chaumeil P.A."/>
            <person name="Hugenholtz P."/>
        </authorList>
    </citation>
    <scope>NUCLEOTIDE SEQUENCE [LARGE SCALE GENOMIC DNA]</scope>
    <source>
        <strain evidence="1">UBA9905</strain>
    </source>
</reference>
<protein>
    <recommendedName>
        <fullName evidence="5">DUF1819 family protein</fullName>
    </recommendedName>
</protein>
<evidence type="ECO:0000313" key="1">
    <source>
        <dbReference type="EMBL" id="HCO70586.1"/>
    </source>
</evidence>
<reference evidence="2" key="1">
    <citation type="journal article" date="2015" name="MBio">
        <title>Genome-resolved metagenomic analysis reveals roles for candidate phyla and other microbial community members in biogeochemical transformations in oil reservoirs.</title>
        <authorList>
            <person name="Hu P."/>
            <person name="Tom L."/>
            <person name="Singh A."/>
            <person name="Thomas B.C."/>
            <person name="Baker B.J."/>
            <person name="Piceno Y.M."/>
            <person name="Andersen G.L."/>
            <person name="Banfield J.F."/>
        </authorList>
    </citation>
    <scope>NUCLEOTIDE SEQUENCE [LARGE SCALE GENOMIC DNA]</scope>
    <source>
        <strain evidence="2">46_70</strain>
    </source>
</reference>
<comment type="caution">
    <text evidence="2">The sequence shown here is derived from an EMBL/GenBank/DDBJ whole genome shotgun (WGS) entry which is preliminary data.</text>
</comment>
<sequence length="247" mass="28588">MSKLSKMLGFDRQIKKEWLDVTIELLFEGKNAQHIREMQERFMALDLPGKDARRKTRLVISRMWLDNNTKLIPLRKRALEILKENPEIDTRVFHWGMSIATYPFFRDIATIIGKLIALQGNFKVSQVHDRIGKIWGGRSTLTRACSRVIQTMIMWEIIESTKESKSYTAVQKLRVAVRRKQVAQWLIYSLLLSRENGSVPVEEIGRSPELFPFSIEIGVDALLFSNGIKLSHRGIKTDFISLKENNT</sequence>
<dbReference type="EMBL" id="LGGW01000143">
    <property type="protein sequence ID" value="KUK87972.1"/>
    <property type="molecule type" value="Genomic_DNA"/>
</dbReference>
<evidence type="ECO:0000313" key="2">
    <source>
        <dbReference type="EMBL" id="KUK87972.1"/>
    </source>
</evidence>
<evidence type="ECO:0000313" key="4">
    <source>
        <dbReference type="Proteomes" id="UP000264215"/>
    </source>
</evidence>
<organism evidence="2 3">
    <name type="scientific">Mesotoga infera</name>
    <dbReference type="NCBI Taxonomy" id="1236046"/>
    <lineage>
        <taxon>Bacteria</taxon>
        <taxon>Thermotogati</taxon>
        <taxon>Thermotogota</taxon>
        <taxon>Thermotogae</taxon>
        <taxon>Kosmotogales</taxon>
        <taxon>Kosmotogaceae</taxon>
        <taxon>Mesotoga</taxon>
    </lineage>
</organism>
<evidence type="ECO:0000313" key="3">
    <source>
        <dbReference type="Proteomes" id="UP000055014"/>
    </source>
</evidence>
<evidence type="ECO:0008006" key="5">
    <source>
        <dbReference type="Google" id="ProtNLM"/>
    </source>
</evidence>
<gene>
    <name evidence="1" type="ORF">DIT26_08475</name>
    <name evidence="2" type="ORF">XE02_1291</name>
</gene>
<name>A0A117M743_9BACT</name>
<dbReference type="PATRIC" id="fig|1236046.5.peg.1213"/>
<dbReference type="Proteomes" id="UP000055014">
    <property type="component" value="Unassembled WGS sequence"/>
</dbReference>
<proteinExistence type="predicted"/>
<dbReference type="Proteomes" id="UP000264215">
    <property type="component" value="Unassembled WGS sequence"/>
</dbReference>